<dbReference type="InterPro" id="IPR011004">
    <property type="entry name" value="Trimer_LpxA-like_sf"/>
</dbReference>
<sequence length="270" mass="30212">MESVSNVNQIENLEQNTFVGKPEFVNSSVTFRGKGNLFFCERDVKLVNSSIHFEGSNSLVYLSSTPDSQYPLNLQVFQDSVIYFGRESHMTAPVNVNVQEHQNLIIGNDCNLGSGTNIRTAFAYPIYSSKTKQRVNYPGSVLIGDHVWLGHLAYISSGALLGSGSIVDNNAHVPSNCKIPSNSFLSGNPVKIIQDEVFFTKDYLGGFNESSSEKVNNYASDVFIYEVVPEESLYFPKIDEILKSLNVDDSLEFIQKLFVHNNRKNRFAIR</sequence>
<dbReference type="EMBL" id="CP017803">
    <property type="protein sequence ID" value="ATZ59795.1"/>
    <property type="molecule type" value="Genomic_DNA"/>
</dbReference>
<dbReference type="RefSeq" id="WP_100815506.1">
    <property type="nucleotide sequence ID" value="NZ_CP017803.1"/>
</dbReference>
<dbReference type="InterPro" id="IPR051159">
    <property type="entry name" value="Hexapeptide_acetyltransf"/>
</dbReference>
<dbReference type="GeneID" id="35118683"/>
<accession>A0A2H4U6R3</accession>
<dbReference type="SUPFAM" id="SSF51161">
    <property type="entry name" value="Trimeric LpxA-like enzymes"/>
    <property type="match status" value="1"/>
</dbReference>
<reference evidence="1 2" key="1">
    <citation type="submission" date="2016-10" db="EMBL/GenBank/DDBJ databases">
        <authorList>
            <person name="Varghese N."/>
        </authorList>
    </citation>
    <scope>NUCLEOTIDE SEQUENCE [LARGE SCALE GENOMIC DNA]</scope>
    <source>
        <strain evidence="1 2">KB11</strain>
    </source>
</reference>
<name>A0A2H4U6R3_METSM</name>
<dbReference type="Gene3D" id="2.160.10.10">
    <property type="entry name" value="Hexapeptide repeat proteins"/>
    <property type="match status" value="1"/>
</dbReference>
<dbReference type="GO" id="GO:0016740">
    <property type="term" value="F:transferase activity"/>
    <property type="evidence" value="ECO:0007669"/>
    <property type="project" value="UniProtKB-KW"/>
</dbReference>
<dbReference type="AlphaFoldDB" id="A0A2H4U6R3"/>
<keyword evidence="1" id="KW-0808">Transferase</keyword>
<evidence type="ECO:0000313" key="1">
    <source>
        <dbReference type="EMBL" id="ATZ59795.1"/>
    </source>
</evidence>
<dbReference type="PANTHER" id="PTHR23416">
    <property type="entry name" value="SIALIC ACID SYNTHASE-RELATED"/>
    <property type="match status" value="1"/>
</dbReference>
<protein>
    <submittedName>
        <fullName evidence="1">Acetyltransferase</fullName>
    </submittedName>
</protein>
<proteinExistence type="predicted"/>
<gene>
    <name evidence="1" type="ORF">BK798_04855</name>
</gene>
<dbReference type="Proteomes" id="UP000232133">
    <property type="component" value="Chromosome"/>
</dbReference>
<evidence type="ECO:0000313" key="2">
    <source>
        <dbReference type="Proteomes" id="UP000232133"/>
    </source>
</evidence>
<organism evidence="1 2">
    <name type="scientific">Methanobrevibacter smithii</name>
    <dbReference type="NCBI Taxonomy" id="2173"/>
    <lineage>
        <taxon>Archaea</taxon>
        <taxon>Methanobacteriati</taxon>
        <taxon>Methanobacteriota</taxon>
        <taxon>Methanomada group</taxon>
        <taxon>Methanobacteria</taxon>
        <taxon>Methanobacteriales</taxon>
        <taxon>Methanobacteriaceae</taxon>
        <taxon>Methanobrevibacter</taxon>
    </lineage>
</organism>